<name>A0AAF3JB57_9BILA</name>
<keyword evidence="1" id="KW-1185">Reference proteome</keyword>
<dbReference type="AlphaFoldDB" id="A0AAF3JB57"/>
<dbReference type="Proteomes" id="UP000887575">
    <property type="component" value="Unassembled WGS sequence"/>
</dbReference>
<dbReference type="WBParaSite" id="MBELARI_LOCUS7709">
    <property type="protein sequence ID" value="MBELARI_LOCUS7709"/>
    <property type="gene ID" value="MBELARI_LOCUS7709"/>
</dbReference>
<organism evidence="1 2">
    <name type="scientific">Mesorhabditis belari</name>
    <dbReference type="NCBI Taxonomy" id="2138241"/>
    <lineage>
        <taxon>Eukaryota</taxon>
        <taxon>Metazoa</taxon>
        <taxon>Ecdysozoa</taxon>
        <taxon>Nematoda</taxon>
        <taxon>Chromadorea</taxon>
        <taxon>Rhabditida</taxon>
        <taxon>Rhabditina</taxon>
        <taxon>Rhabditomorpha</taxon>
        <taxon>Rhabditoidea</taxon>
        <taxon>Rhabditidae</taxon>
        <taxon>Mesorhabditinae</taxon>
        <taxon>Mesorhabditis</taxon>
    </lineage>
</organism>
<protein>
    <submittedName>
        <fullName evidence="2">Uncharacterized protein</fullName>
    </submittedName>
</protein>
<accession>A0AAF3JB57</accession>
<sequence length="156" mass="17681">MPYVIVTAYQEGTEELETFAHLPCLTHTIFVNDHGNFLIPELEKYATEQNTERQDHYWRTTEKSPSQVLNVAEELGFKITSLKMSIFGVFLITILMTTMKAGSQDSNIEMRPTDFVGNIGGSPVIGMFYGNSDTILKEDSLTKDSEDDPLNKYIHH</sequence>
<evidence type="ECO:0000313" key="2">
    <source>
        <dbReference type="WBParaSite" id="MBELARI_LOCUS7709"/>
    </source>
</evidence>
<proteinExistence type="predicted"/>
<evidence type="ECO:0000313" key="1">
    <source>
        <dbReference type="Proteomes" id="UP000887575"/>
    </source>
</evidence>
<reference evidence="2" key="1">
    <citation type="submission" date="2024-02" db="UniProtKB">
        <authorList>
            <consortium name="WormBaseParasite"/>
        </authorList>
    </citation>
    <scope>IDENTIFICATION</scope>
</reference>